<keyword evidence="3" id="KW-1185">Reference proteome</keyword>
<reference evidence="2" key="1">
    <citation type="submission" date="2023-01" db="EMBL/GenBank/DDBJ databases">
        <title>Genome assembly of the deep-sea coral Lophelia pertusa.</title>
        <authorList>
            <person name="Herrera S."/>
            <person name="Cordes E."/>
        </authorList>
    </citation>
    <scope>NUCLEOTIDE SEQUENCE</scope>
    <source>
        <strain evidence="2">USNM1676648</strain>
        <tissue evidence="2">Polyp</tissue>
    </source>
</reference>
<protein>
    <recommendedName>
        <fullName evidence="1">Mab-21-like nucleotidyltransferase domain-containing protein</fullName>
    </recommendedName>
</protein>
<proteinExistence type="predicted"/>
<organism evidence="2 3">
    <name type="scientific">Desmophyllum pertusum</name>
    <dbReference type="NCBI Taxonomy" id="174260"/>
    <lineage>
        <taxon>Eukaryota</taxon>
        <taxon>Metazoa</taxon>
        <taxon>Cnidaria</taxon>
        <taxon>Anthozoa</taxon>
        <taxon>Hexacorallia</taxon>
        <taxon>Scleractinia</taxon>
        <taxon>Caryophylliina</taxon>
        <taxon>Caryophylliidae</taxon>
        <taxon>Desmophyllum</taxon>
    </lineage>
</organism>
<comment type="caution">
    <text evidence="2">The sequence shown here is derived from an EMBL/GenBank/DDBJ whole genome shotgun (WGS) entry which is preliminary data.</text>
</comment>
<accession>A0A9X0D229</accession>
<feature type="domain" description="Mab-21-like nucleotidyltransferase" evidence="1">
    <location>
        <begin position="38"/>
        <end position="113"/>
    </location>
</feature>
<evidence type="ECO:0000313" key="2">
    <source>
        <dbReference type="EMBL" id="KAJ7382858.1"/>
    </source>
</evidence>
<dbReference type="InterPro" id="IPR046903">
    <property type="entry name" value="Mab-21-like_nuc_Trfase"/>
</dbReference>
<dbReference type="Proteomes" id="UP001163046">
    <property type="component" value="Unassembled WGS sequence"/>
</dbReference>
<sequence>MSEIVEYFEKKARFEDESEVEKRDKRFQSTLVESGSVYEGVKVRQPDEFDFMIRINSLTNKPSLHSCDKGDGYVKLGLDEQGWEEFKDEKGFFNPNLISRYFKKLVNESLSDAEMPEGLVIQRASEDLFDETWWPVFFELLGKQWWPRKSICDVLGNSWSGYNALHYLARRR</sequence>
<dbReference type="AlphaFoldDB" id="A0A9X0D229"/>
<dbReference type="OrthoDB" id="6160490at2759"/>
<name>A0A9X0D229_9CNID</name>
<evidence type="ECO:0000313" key="3">
    <source>
        <dbReference type="Proteomes" id="UP001163046"/>
    </source>
</evidence>
<dbReference type="Gene3D" id="3.30.460.90">
    <property type="match status" value="1"/>
</dbReference>
<gene>
    <name evidence="2" type="ORF">OS493_032496</name>
</gene>
<dbReference type="Pfam" id="PF03281">
    <property type="entry name" value="Mab-21"/>
    <property type="match status" value="1"/>
</dbReference>
<evidence type="ECO:0000259" key="1">
    <source>
        <dbReference type="Pfam" id="PF03281"/>
    </source>
</evidence>
<dbReference type="EMBL" id="MU825913">
    <property type="protein sequence ID" value="KAJ7382858.1"/>
    <property type="molecule type" value="Genomic_DNA"/>
</dbReference>